<keyword evidence="1" id="KW-0812">Transmembrane</keyword>
<reference evidence="2 3" key="1">
    <citation type="submission" date="2016-12" db="EMBL/GenBank/DDBJ databases">
        <title>Diversity of luminous bacteria.</title>
        <authorList>
            <person name="Yoshizawa S."/>
            <person name="Kogure K."/>
        </authorList>
    </citation>
    <scope>NUCLEOTIDE SEQUENCE [LARGE SCALE GENOMIC DNA]</scope>
    <source>
        <strain evidence="2 3">SA4-48</strain>
    </source>
</reference>
<keyword evidence="1" id="KW-0472">Membrane</keyword>
<sequence>MSTILKVFFISFCCAVVWMLSSWPEVIVITEYHNGFDQPTVITGAATPLIILAAAILLIVMFSLVGVALMTICIVLVPLMLIGVFFSWPVLFVGVVLYWLFKQSSHQKVQD</sequence>
<dbReference type="AlphaFoldDB" id="A0A2S7USS9"/>
<organism evidence="2 3">
    <name type="scientific">Psychrosphaera saromensis</name>
    <dbReference type="NCBI Taxonomy" id="716813"/>
    <lineage>
        <taxon>Bacteria</taxon>
        <taxon>Pseudomonadati</taxon>
        <taxon>Pseudomonadota</taxon>
        <taxon>Gammaproteobacteria</taxon>
        <taxon>Alteromonadales</taxon>
        <taxon>Pseudoalteromonadaceae</taxon>
        <taxon>Psychrosphaera</taxon>
    </lineage>
</organism>
<dbReference type="RefSeq" id="WP_105051518.1">
    <property type="nucleotide sequence ID" value="NZ_BMYG01000003.1"/>
</dbReference>
<keyword evidence="3" id="KW-1185">Reference proteome</keyword>
<keyword evidence="1" id="KW-1133">Transmembrane helix</keyword>
<evidence type="ECO:0000256" key="1">
    <source>
        <dbReference type="SAM" id="Phobius"/>
    </source>
</evidence>
<dbReference type="Proteomes" id="UP000239007">
    <property type="component" value="Unassembled WGS sequence"/>
</dbReference>
<evidence type="ECO:0000313" key="2">
    <source>
        <dbReference type="EMBL" id="PQJ53046.1"/>
    </source>
</evidence>
<proteinExistence type="predicted"/>
<name>A0A2S7USS9_9GAMM</name>
<gene>
    <name evidence="2" type="ORF">BTO11_04830</name>
</gene>
<feature type="transmembrane region" description="Helical" evidence="1">
    <location>
        <begin position="79"/>
        <end position="101"/>
    </location>
</feature>
<feature type="transmembrane region" description="Helical" evidence="1">
    <location>
        <begin position="49"/>
        <end position="72"/>
    </location>
</feature>
<accession>A0A2S7USS9</accession>
<comment type="caution">
    <text evidence="2">The sequence shown here is derived from an EMBL/GenBank/DDBJ whole genome shotgun (WGS) entry which is preliminary data.</text>
</comment>
<evidence type="ECO:0000313" key="3">
    <source>
        <dbReference type="Proteomes" id="UP000239007"/>
    </source>
</evidence>
<feature type="transmembrane region" description="Helical" evidence="1">
    <location>
        <begin position="7"/>
        <end position="29"/>
    </location>
</feature>
<protein>
    <submittedName>
        <fullName evidence="2">Uncharacterized protein</fullName>
    </submittedName>
</protein>
<dbReference type="EMBL" id="MSCH01000003">
    <property type="protein sequence ID" value="PQJ53046.1"/>
    <property type="molecule type" value="Genomic_DNA"/>
</dbReference>